<dbReference type="Proteomes" id="UP000586976">
    <property type="component" value="Unassembled WGS sequence"/>
</dbReference>
<dbReference type="AlphaFoldDB" id="A0A7W2HIQ3"/>
<comment type="caution">
    <text evidence="1">The sequence shown here is derived from an EMBL/GenBank/DDBJ whole genome shotgun (WGS) entry which is preliminary data.</text>
</comment>
<sequence length="97" mass="10908">MLQEALVDAYGEYEERTALHTIVEDRLQLPFTTRVLGIAVTVERLESRGPCLTALCRAGTHRQPIDLLDLPLPTPPPIGAEWIAVLRHYDSCWSPRS</sequence>
<reference evidence="1 2" key="1">
    <citation type="submission" date="2020-07" db="EMBL/GenBank/DDBJ databases">
        <title>Streptomyces isolated from Indian soil.</title>
        <authorList>
            <person name="Mandal S."/>
            <person name="Maiti P.K."/>
        </authorList>
    </citation>
    <scope>NUCLEOTIDE SEQUENCE [LARGE SCALE GENOMIC DNA]</scope>
    <source>
        <strain evidence="1 2">PSKA54</strain>
    </source>
</reference>
<dbReference type="EMBL" id="JACEQY010000039">
    <property type="protein sequence ID" value="MBA4865305.1"/>
    <property type="molecule type" value="Genomic_DNA"/>
</dbReference>
<evidence type="ECO:0000313" key="2">
    <source>
        <dbReference type="Proteomes" id="UP000586976"/>
    </source>
</evidence>
<proteinExistence type="predicted"/>
<keyword evidence="2" id="KW-1185">Reference proteome</keyword>
<name>A0A7W2HIQ3_9ACTN</name>
<evidence type="ECO:0000313" key="1">
    <source>
        <dbReference type="EMBL" id="MBA4865305.1"/>
    </source>
</evidence>
<accession>A0A7W2HIQ3</accession>
<organism evidence="1 2">
    <name type="scientific">Streptomyces himalayensis subsp. aureolus</name>
    <dbReference type="NCBI Taxonomy" id="2758039"/>
    <lineage>
        <taxon>Bacteria</taxon>
        <taxon>Bacillati</taxon>
        <taxon>Actinomycetota</taxon>
        <taxon>Actinomycetes</taxon>
        <taxon>Kitasatosporales</taxon>
        <taxon>Streptomycetaceae</taxon>
        <taxon>Streptomyces</taxon>
        <taxon>Streptomyces himalayensis</taxon>
    </lineage>
</organism>
<protein>
    <submittedName>
        <fullName evidence="1">Uncharacterized protein</fullName>
    </submittedName>
</protein>
<gene>
    <name evidence="1" type="ORF">H1V43_28970</name>
</gene>